<organism evidence="6 7">
    <name type="scientific">Macrococcoides goetzii</name>
    <dbReference type="NCBI Taxonomy" id="1891097"/>
    <lineage>
        <taxon>Bacteria</taxon>
        <taxon>Bacillati</taxon>
        <taxon>Bacillota</taxon>
        <taxon>Bacilli</taxon>
        <taxon>Bacillales</taxon>
        <taxon>Staphylococcaceae</taxon>
        <taxon>Macrococcoides</taxon>
    </lineage>
</organism>
<evidence type="ECO:0000256" key="1">
    <source>
        <dbReference type="ARBA" id="ARBA00010638"/>
    </source>
</evidence>
<dbReference type="PANTHER" id="PTHR23407">
    <property type="entry name" value="ATPASE INHIBITOR/5-FORMYLTETRAHYDROFOLATE CYCLO-LIGASE"/>
    <property type="match status" value="1"/>
</dbReference>
<evidence type="ECO:0000256" key="5">
    <source>
        <dbReference type="RuleBase" id="RU361279"/>
    </source>
</evidence>
<feature type="binding site" evidence="4">
    <location>
        <position position="56"/>
    </location>
    <ligand>
        <name>substrate</name>
    </ligand>
</feature>
<dbReference type="Gene3D" id="3.40.50.10420">
    <property type="entry name" value="NagB/RpiA/CoA transferase-like"/>
    <property type="match status" value="1"/>
</dbReference>
<dbReference type="GO" id="GO:0009396">
    <property type="term" value="P:folic acid-containing compound biosynthetic process"/>
    <property type="evidence" value="ECO:0007669"/>
    <property type="project" value="TreeGrafter"/>
</dbReference>
<dbReference type="SUPFAM" id="SSF100950">
    <property type="entry name" value="NagB/RpiA/CoA transferase-like"/>
    <property type="match status" value="1"/>
</dbReference>
<dbReference type="RefSeq" id="WP_099578448.1">
    <property type="nucleotide sequence ID" value="NZ_MJBI02000001.1"/>
</dbReference>
<dbReference type="InterPro" id="IPR024185">
    <property type="entry name" value="FTHF_cligase-like_sf"/>
</dbReference>
<dbReference type="Proteomes" id="UP000229523">
    <property type="component" value="Unassembled WGS sequence"/>
</dbReference>
<dbReference type="NCBIfam" id="TIGR02727">
    <property type="entry name" value="MTHFS_bact"/>
    <property type="match status" value="1"/>
</dbReference>
<dbReference type="InterPro" id="IPR002698">
    <property type="entry name" value="FTHF_cligase"/>
</dbReference>
<feature type="binding site" evidence="4">
    <location>
        <position position="51"/>
    </location>
    <ligand>
        <name>substrate</name>
    </ligand>
</feature>
<evidence type="ECO:0000313" key="7">
    <source>
        <dbReference type="Proteomes" id="UP000229523"/>
    </source>
</evidence>
<protein>
    <recommendedName>
        <fullName evidence="5">5-formyltetrahydrofolate cyclo-ligase</fullName>
        <ecNumber evidence="5">6.3.3.2</ecNumber>
    </recommendedName>
</protein>
<keyword evidence="5" id="KW-0479">Metal-binding</keyword>
<sequence>MTINSDKKELRLAMLAQLKHNQNKTEKEDSIIHTFINEDVFRNANSIGITMSMDHELDTRWLIEYAVGLGKKVYVPYCDYKTKQMHFVRFTSKEDIVKDSFGIDIMNHQQEVGTQPELLIVPGVIFNEYGYRIGYGGGYYDKFLSQYTGQTVSLIFELQLGEVLIESHDIPVSMLITEKRIIINEDNQ</sequence>
<evidence type="ECO:0000256" key="4">
    <source>
        <dbReference type="PIRSR" id="PIRSR006806-1"/>
    </source>
</evidence>
<dbReference type="EC" id="6.3.3.2" evidence="5"/>
<dbReference type="GO" id="GO:0005524">
    <property type="term" value="F:ATP binding"/>
    <property type="evidence" value="ECO:0007669"/>
    <property type="project" value="UniProtKB-KW"/>
</dbReference>
<feature type="binding site" evidence="4">
    <location>
        <begin position="7"/>
        <end position="11"/>
    </location>
    <ligand>
        <name>ATP</name>
        <dbReference type="ChEBI" id="CHEBI:30616"/>
    </ligand>
</feature>
<dbReference type="GO" id="GO:0035999">
    <property type="term" value="P:tetrahydrofolate interconversion"/>
    <property type="evidence" value="ECO:0007669"/>
    <property type="project" value="TreeGrafter"/>
</dbReference>
<feature type="binding site" evidence="4">
    <location>
        <begin position="132"/>
        <end position="140"/>
    </location>
    <ligand>
        <name>ATP</name>
        <dbReference type="ChEBI" id="CHEBI:30616"/>
    </ligand>
</feature>
<gene>
    <name evidence="6" type="ORF">BFS35_001705</name>
</gene>
<comment type="catalytic activity">
    <reaction evidence="5">
        <text>(6S)-5-formyl-5,6,7,8-tetrahydrofolate + ATP = (6R)-5,10-methenyltetrahydrofolate + ADP + phosphate</text>
        <dbReference type="Rhea" id="RHEA:10488"/>
        <dbReference type="ChEBI" id="CHEBI:30616"/>
        <dbReference type="ChEBI" id="CHEBI:43474"/>
        <dbReference type="ChEBI" id="CHEBI:57455"/>
        <dbReference type="ChEBI" id="CHEBI:57457"/>
        <dbReference type="ChEBI" id="CHEBI:456216"/>
        <dbReference type="EC" id="6.3.3.2"/>
    </reaction>
</comment>
<proteinExistence type="inferred from homology"/>
<evidence type="ECO:0000313" key="6">
    <source>
        <dbReference type="EMBL" id="RAI82424.1"/>
    </source>
</evidence>
<keyword evidence="7" id="KW-1185">Reference proteome</keyword>
<evidence type="ECO:0000256" key="2">
    <source>
        <dbReference type="ARBA" id="ARBA00022741"/>
    </source>
</evidence>
<dbReference type="PANTHER" id="PTHR23407:SF1">
    <property type="entry name" value="5-FORMYLTETRAHYDROFOLATE CYCLO-LIGASE"/>
    <property type="match status" value="1"/>
</dbReference>
<dbReference type="GO" id="GO:0030272">
    <property type="term" value="F:5-formyltetrahydrofolate cyclo-ligase activity"/>
    <property type="evidence" value="ECO:0007669"/>
    <property type="project" value="UniProtKB-EC"/>
</dbReference>
<dbReference type="Pfam" id="PF01812">
    <property type="entry name" value="5-FTHF_cyc-lig"/>
    <property type="match status" value="1"/>
</dbReference>
<dbReference type="GO" id="GO:0046872">
    <property type="term" value="F:metal ion binding"/>
    <property type="evidence" value="ECO:0007669"/>
    <property type="project" value="UniProtKB-KW"/>
</dbReference>
<keyword evidence="2 4" id="KW-0547">Nucleotide-binding</keyword>
<comment type="similarity">
    <text evidence="1 5">Belongs to the 5-formyltetrahydrofolate cyclo-ligase family.</text>
</comment>
<keyword evidence="3 4" id="KW-0067">ATP-binding</keyword>
<keyword evidence="6" id="KW-0436">Ligase</keyword>
<dbReference type="EMBL" id="MJBI02000001">
    <property type="protein sequence ID" value="RAI82424.1"/>
    <property type="molecule type" value="Genomic_DNA"/>
</dbReference>
<dbReference type="AlphaFoldDB" id="A0A2G5NT63"/>
<dbReference type="InterPro" id="IPR037171">
    <property type="entry name" value="NagB/RpiA_transferase-like"/>
</dbReference>
<reference evidence="6 7" key="1">
    <citation type="journal article" date="2018" name="Front. Microbiol.">
        <title>Description and Comparative Genomics of Macrococcus caseolyticus subsp. hominis subsp. nov., Macrococcus goetzii sp. nov., Macrococcus epidermidis sp. nov., and Macrococcus bohemicus sp. nov., Novel Macrococci From Human Clinical Material With Virulence Potential and Suspected Uptake of Foreign DNA by Natural Transformation.</title>
        <authorList>
            <person name="Maslanova I."/>
            <person name="Wertheimer Z."/>
            <person name="Sedlacek I."/>
            <person name="Svec P."/>
            <person name="Indrakova A."/>
            <person name="Kovarovic V."/>
            <person name="Schumann P."/>
            <person name="Sproer C."/>
            <person name="Kralova S."/>
            <person name="Sedo O."/>
            <person name="Kristofova L."/>
            <person name="Vrbovska V."/>
            <person name="Fuzik T."/>
            <person name="Petras P."/>
            <person name="Zdrahal Z."/>
            <person name="Ruzickova V."/>
            <person name="Doskar J."/>
            <person name="Pantucek R."/>
        </authorList>
    </citation>
    <scope>NUCLEOTIDE SEQUENCE [LARGE SCALE GENOMIC DNA]</scope>
    <source>
        <strain evidence="6 7">CCM 4927</strain>
    </source>
</reference>
<keyword evidence="5" id="KW-0460">Magnesium</keyword>
<evidence type="ECO:0000256" key="3">
    <source>
        <dbReference type="ARBA" id="ARBA00022840"/>
    </source>
</evidence>
<dbReference type="PIRSF" id="PIRSF006806">
    <property type="entry name" value="FTHF_cligase"/>
    <property type="match status" value="1"/>
</dbReference>
<accession>A0A2G5NT63</accession>
<comment type="caution">
    <text evidence="6">The sequence shown here is derived from an EMBL/GenBank/DDBJ whole genome shotgun (WGS) entry which is preliminary data.</text>
</comment>
<comment type="cofactor">
    <cofactor evidence="5">
        <name>Mg(2+)</name>
        <dbReference type="ChEBI" id="CHEBI:18420"/>
    </cofactor>
</comment>
<name>A0A2G5NT63_9STAP</name>